<accession>A0A162CSN0</accession>
<feature type="chain" id="PRO_5007833605" evidence="1">
    <location>
        <begin position="24"/>
        <end position="97"/>
    </location>
</feature>
<evidence type="ECO:0000313" key="3">
    <source>
        <dbReference type="Proteomes" id="UP000076858"/>
    </source>
</evidence>
<name>A0A162CSN0_9CRUS</name>
<organism evidence="2 3">
    <name type="scientific">Daphnia magna</name>
    <dbReference type="NCBI Taxonomy" id="35525"/>
    <lineage>
        <taxon>Eukaryota</taxon>
        <taxon>Metazoa</taxon>
        <taxon>Ecdysozoa</taxon>
        <taxon>Arthropoda</taxon>
        <taxon>Crustacea</taxon>
        <taxon>Branchiopoda</taxon>
        <taxon>Diplostraca</taxon>
        <taxon>Cladocera</taxon>
        <taxon>Anomopoda</taxon>
        <taxon>Daphniidae</taxon>
        <taxon>Daphnia</taxon>
    </lineage>
</organism>
<reference evidence="2 3" key="1">
    <citation type="submission" date="2016-03" db="EMBL/GenBank/DDBJ databases">
        <title>EvidentialGene: Evidence-directed Construction of Genes on Genomes.</title>
        <authorList>
            <person name="Gilbert D.G."/>
            <person name="Choi J.-H."/>
            <person name="Mockaitis K."/>
            <person name="Colbourne J."/>
            <person name="Pfrender M."/>
        </authorList>
    </citation>
    <scope>NUCLEOTIDE SEQUENCE [LARGE SCALE GENOMIC DNA]</scope>
    <source>
        <strain evidence="2 3">Xinb3</strain>
        <tissue evidence="2">Complete organism</tissue>
    </source>
</reference>
<protein>
    <submittedName>
        <fullName evidence="2">Uncharacterized protein</fullName>
    </submittedName>
</protein>
<sequence length="97" mass="10982">MGNVFHMYFTFFLLSSRLPQMFGLKTKVSLSEACVGDMKSQQSTCHLPTILHMEKECAEEIEVHIDLHQNTAGAESSNIQTMLNHLQGSNGYLEEYI</sequence>
<dbReference type="AlphaFoldDB" id="A0A162CSN0"/>
<evidence type="ECO:0000256" key="1">
    <source>
        <dbReference type="SAM" id="SignalP"/>
    </source>
</evidence>
<keyword evidence="3" id="KW-1185">Reference proteome</keyword>
<gene>
    <name evidence="2" type="ORF">APZ42_005857</name>
</gene>
<keyword evidence="1" id="KW-0732">Signal</keyword>
<evidence type="ECO:0000313" key="2">
    <source>
        <dbReference type="EMBL" id="KZR98633.1"/>
    </source>
</evidence>
<dbReference type="OrthoDB" id="6330754at2759"/>
<feature type="signal peptide" evidence="1">
    <location>
        <begin position="1"/>
        <end position="23"/>
    </location>
</feature>
<dbReference type="EMBL" id="LRGB01016346">
    <property type="protein sequence ID" value="KZR98633.1"/>
    <property type="molecule type" value="Genomic_DNA"/>
</dbReference>
<proteinExistence type="predicted"/>
<dbReference type="Proteomes" id="UP000076858">
    <property type="component" value="Unassembled WGS sequence"/>
</dbReference>
<comment type="caution">
    <text evidence="2">The sequence shown here is derived from an EMBL/GenBank/DDBJ whole genome shotgun (WGS) entry which is preliminary data.</text>
</comment>